<gene>
    <name evidence="2" type="ORF">GCM10007874_65400</name>
</gene>
<evidence type="ECO:0000313" key="2">
    <source>
        <dbReference type="EMBL" id="GLS23519.1"/>
    </source>
</evidence>
<name>A0ABQ6CXW3_9HYPH</name>
<proteinExistence type="predicted"/>
<accession>A0ABQ6CXW3</accession>
<keyword evidence="3" id="KW-1185">Reference proteome</keyword>
<sequence length="97" mass="10222">MRFFLQIAVCGLYVLSPVAASADCLADFNAIIHNNLNVGPYEADGLIQLADSASGAKADITMLTQVALPGSTALQRLVFQGEALRGAVEFHPAFDVV</sequence>
<feature type="signal peptide" evidence="1">
    <location>
        <begin position="1"/>
        <end position="22"/>
    </location>
</feature>
<protein>
    <submittedName>
        <fullName evidence="2">Uncharacterized protein</fullName>
    </submittedName>
</protein>
<evidence type="ECO:0000256" key="1">
    <source>
        <dbReference type="SAM" id="SignalP"/>
    </source>
</evidence>
<organism evidence="2 3">
    <name type="scientific">Labrys miyagiensis</name>
    <dbReference type="NCBI Taxonomy" id="346912"/>
    <lineage>
        <taxon>Bacteria</taxon>
        <taxon>Pseudomonadati</taxon>
        <taxon>Pseudomonadota</taxon>
        <taxon>Alphaproteobacteria</taxon>
        <taxon>Hyphomicrobiales</taxon>
        <taxon>Xanthobacteraceae</taxon>
        <taxon>Labrys</taxon>
    </lineage>
</organism>
<reference evidence="3" key="1">
    <citation type="journal article" date="2019" name="Int. J. Syst. Evol. Microbiol.">
        <title>The Global Catalogue of Microorganisms (GCM) 10K type strain sequencing project: providing services to taxonomists for standard genome sequencing and annotation.</title>
        <authorList>
            <consortium name="The Broad Institute Genomics Platform"/>
            <consortium name="The Broad Institute Genome Sequencing Center for Infectious Disease"/>
            <person name="Wu L."/>
            <person name="Ma J."/>
        </authorList>
    </citation>
    <scope>NUCLEOTIDE SEQUENCE [LARGE SCALE GENOMIC DNA]</scope>
    <source>
        <strain evidence="3">NBRC 101365</strain>
    </source>
</reference>
<dbReference type="EMBL" id="BSPC01000075">
    <property type="protein sequence ID" value="GLS23519.1"/>
    <property type="molecule type" value="Genomic_DNA"/>
</dbReference>
<dbReference type="RefSeq" id="WP_284316450.1">
    <property type="nucleotide sequence ID" value="NZ_BSPC01000075.1"/>
</dbReference>
<comment type="caution">
    <text evidence="2">The sequence shown here is derived from an EMBL/GenBank/DDBJ whole genome shotgun (WGS) entry which is preliminary data.</text>
</comment>
<feature type="chain" id="PRO_5046339549" evidence="1">
    <location>
        <begin position="23"/>
        <end position="97"/>
    </location>
</feature>
<dbReference type="Proteomes" id="UP001156882">
    <property type="component" value="Unassembled WGS sequence"/>
</dbReference>
<keyword evidence="1" id="KW-0732">Signal</keyword>
<evidence type="ECO:0000313" key="3">
    <source>
        <dbReference type="Proteomes" id="UP001156882"/>
    </source>
</evidence>